<keyword evidence="3" id="KW-1185">Reference proteome</keyword>
<organism evidence="2 3">
    <name type="scientific">Carboxydothermus ferrireducens DSM 11255</name>
    <dbReference type="NCBI Taxonomy" id="1119529"/>
    <lineage>
        <taxon>Bacteria</taxon>
        <taxon>Bacillati</taxon>
        <taxon>Bacillota</taxon>
        <taxon>Clostridia</taxon>
        <taxon>Thermoanaerobacterales</taxon>
        <taxon>Thermoanaerobacteraceae</taxon>
        <taxon>Carboxydothermus</taxon>
    </lineage>
</organism>
<reference evidence="2 3" key="1">
    <citation type="submission" date="2020-07" db="EMBL/GenBank/DDBJ databases">
        <title>Genomic Encyclopedia of Type Strains, Phase III (KMG-III): the genomes of soil and plant-associated and newly described type strains.</title>
        <authorList>
            <person name="Whitman W."/>
        </authorList>
    </citation>
    <scope>NUCLEOTIDE SEQUENCE [LARGE SCALE GENOMIC DNA]</scope>
    <source>
        <strain evidence="2 3">DSM 11255</strain>
    </source>
</reference>
<dbReference type="InterPro" id="IPR012675">
    <property type="entry name" value="Beta-grasp_dom_sf"/>
</dbReference>
<comment type="caution">
    <text evidence="2">The sequence shown here is derived from an EMBL/GenBank/DDBJ whole genome shotgun (WGS) entry which is preliminary data.</text>
</comment>
<feature type="domain" description="2Fe-2S ferredoxin-type" evidence="1">
    <location>
        <begin position="2"/>
        <end position="78"/>
    </location>
</feature>
<dbReference type="InterPro" id="IPR001041">
    <property type="entry name" value="2Fe-2S_ferredoxin-type"/>
</dbReference>
<evidence type="ECO:0000313" key="2">
    <source>
        <dbReference type="EMBL" id="NYE58475.1"/>
    </source>
</evidence>
<evidence type="ECO:0000313" key="3">
    <source>
        <dbReference type="Proteomes" id="UP000604066"/>
    </source>
</evidence>
<dbReference type="InterPro" id="IPR027980">
    <property type="entry name" value="RACo_C"/>
</dbReference>
<proteinExistence type="predicted"/>
<evidence type="ECO:0000259" key="1">
    <source>
        <dbReference type="PROSITE" id="PS51085"/>
    </source>
</evidence>
<sequence length="596" mass="64917">MYKLKIFPVNIEINLGKTKVLKEVLAENGILVDYPCGGIGKCKKCKVKIVRGNKEEAEVLACQYEIKENTVVYVKPKKEGHNILQEGQEREVKVNPLVKKLYVKIPKPSIADNRSDWGRIKECISYYKDLKIDLLLLRKIPTILRENNFHCTLIIADNQVIGIEPGDTTDTLLGMAFDIGTTTIVGYLINLSNGKEINRVSALNPQTKYGADVISRITFASAEKNGLDILHEAVIGQINLLVEKALIGTDYTPENIYAVTFAGNTTMSHLLLKITPAFLALSPYVPVLTEAIVVRAKELKIKVNPDAPIFVLPNIAGFVGADTVAATLAAELDKANDLTLLIDIGTNGEMVLGTKNRLLACSTAAGPAFEGAHIACGMRGAEGAIDHVYFADEFQYTVIGNTMPQGICGSGLIDVIAGLLEVGIIDSSGRLLSPEKIKNERGKKLSNRIKNIDGTRVFVLEENTATGSPIYISQKDIRELQLAKGAVAAGIEILLNHYGAKLSDIKEILLAGAFGNYLLPESACKIGLLPWELKNRIKVIGNAAGLGAKYALIAQDEYQRALEIARKIEYIELSAISEFTEIFTNKMGFDFGGVNE</sequence>
<dbReference type="Gene3D" id="3.10.20.30">
    <property type="match status" value="1"/>
</dbReference>
<dbReference type="Gene3D" id="3.10.20.880">
    <property type="match status" value="1"/>
</dbReference>
<dbReference type="InterPro" id="IPR041414">
    <property type="entry name" value="Raco-like_middle"/>
</dbReference>
<dbReference type="PANTHER" id="PTHR42895:SF2">
    <property type="entry name" value="IRON-SULFUR CLUSTER PROTEIN"/>
    <property type="match status" value="1"/>
</dbReference>
<dbReference type="PANTHER" id="PTHR42895">
    <property type="entry name" value="IRON-SULFUR CLUSTER-BINDING PROTEIN-RELATED"/>
    <property type="match status" value="1"/>
</dbReference>
<dbReference type="InterPro" id="IPR036010">
    <property type="entry name" value="2Fe-2S_ferredoxin-like_sf"/>
</dbReference>
<dbReference type="Pfam" id="PF17650">
    <property type="entry name" value="RACo_linker"/>
    <property type="match status" value="1"/>
</dbReference>
<dbReference type="SUPFAM" id="SSF54292">
    <property type="entry name" value="2Fe-2S ferredoxin-like"/>
    <property type="match status" value="1"/>
</dbReference>
<dbReference type="Pfam" id="PF17651">
    <property type="entry name" value="Raco_middle"/>
    <property type="match status" value="1"/>
</dbReference>
<dbReference type="Pfam" id="PF14574">
    <property type="entry name" value="RACo_C_ter"/>
    <property type="match status" value="1"/>
</dbReference>
<dbReference type="InterPro" id="IPR040506">
    <property type="entry name" value="RACo_linker"/>
</dbReference>
<dbReference type="EMBL" id="JACCBS010000003">
    <property type="protein sequence ID" value="NYE58475.1"/>
    <property type="molecule type" value="Genomic_DNA"/>
</dbReference>
<dbReference type="PROSITE" id="PS51085">
    <property type="entry name" value="2FE2S_FER_2"/>
    <property type="match status" value="1"/>
</dbReference>
<dbReference type="InterPro" id="IPR042259">
    <property type="entry name" value="Raco-like_middle_sf"/>
</dbReference>
<accession>A0ABX2RC20</accession>
<dbReference type="Proteomes" id="UP000604066">
    <property type="component" value="Unassembled WGS sequence"/>
</dbReference>
<dbReference type="Gene3D" id="3.30.420.480">
    <property type="entry name" value="Domain of unknown function (DUF4445)"/>
    <property type="match status" value="1"/>
</dbReference>
<gene>
    <name evidence="2" type="ORF">HDG70_002226</name>
</gene>
<dbReference type="Pfam" id="PF00111">
    <property type="entry name" value="Fer2"/>
    <property type="match status" value="1"/>
</dbReference>
<dbReference type="InterPro" id="IPR052911">
    <property type="entry name" value="Corrinoid_activation_enz"/>
</dbReference>
<name>A0ABX2RC20_9THEO</name>
<protein>
    <submittedName>
        <fullName evidence="2">Uncharacterized 2Fe-2S/4Fe-4S cluster protein (DUF4445 family)</fullName>
    </submittedName>
</protein>
<dbReference type="RefSeq" id="WP_028052209.1">
    <property type="nucleotide sequence ID" value="NZ_ATYG01000016.1"/>
</dbReference>